<gene>
    <name evidence="10" type="ORF">B0I36DRAFT_364168</name>
</gene>
<keyword evidence="5" id="KW-0238">DNA-binding</keyword>
<dbReference type="CDD" id="cd00067">
    <property type="entry name" value="GAL4"/>
    <property type="match status" value="1"/>
</dbReference>
<dbReference type="SMART" id="SM00906">
    <property type="entry name" value="Fungal_trans"/>
    <property type="match status" value="1"/>
</dbReference>
<keyword evidence="6" id="KW-0804">Transcription</keyword>
<dbReference type="GO" id="GO:0000981">
    <property type="term" value="F:DNA-binding transcription factor activity, RNA polymerase II-specific"/>
    <property type="evidence" value="ECO:0007669"/>
    <property type="project" value="InterPro"/>
</dbReference>
<dbReference type="SMART" id="SM00066">
    <property type="entry name" value="GAL4"/>
    <property type="match status" value="1"/>
</dbReference>
<evidence type="ECO:0000256" key="7">
    <source>
        <dbReference type="ARBA" id="ARBA00023242"/>
    </source>
</evidence>
<feature type="compositionally biased region" description="Polar residues" evidence="8">
    <location>
        <begin position="234"/>
        <end position="265"/>
    </location>
</feature>
<comment type="subcellular location">
    <subcellularLocation>
        <location evidence="1">Nucleus</location>
    </subcellularLocation>
</comment>
<accession>A0A9P8Y4Q8</accession>
<feature type="region of interest" description="Disordered" evidence="8">
    <location>
        <begin position="217"/>
        <end position="265"/>
    </location>
</feature>
<keyword evidence="4" id="KW-0805">Transcription regulation</keyword>
<dbReference type="GO" id="GO:0003677">
    <property type="term" value="F:DNA binding"/>
    <property type="evidence" value="ECO:0007669"/>
    <property type="project" value="UniProtKB-KW"/>
</dbReference>
<reference evidence="10" key="1">
    <citation type="journal article" date="2021" name="Nat. Commun.">
        <title>Genetic determinants of endophytism in the Arabidopsis root mycobiome.</title>
        <authorList>
            <person name="Mesny F."/>
            <person name="Miyauchi S."/>
            <person name="Thiergart T."/>
            <person name="Pickel B."/>
            <person name="Atanasova L."/>
            <person name="Karlsson M."/>
            <person name="Huettel B."/>
            <person name="Barry K.W."/>
            <person name="Haridas S."/>
            <person name="Chen C."/>
            <person name="Bauer D."/>
            <person name="Andreopoulos W."/>
            <person name="Pangilinan J."/>
            <person name="LaButti K."/>
            <person name="Riley R."/>
            <person name="Lipzen A."/>
            <person name="Clum A."/>
            <person name="Drula E."/>
            <person name="Henrissat B."/>
            <person name="Kohler A."/>
            <person name="Grigoriev I.V."/>
            <person name="Martin F.M."/>
            <person name="Hacquard S."/>
        </authorList>
    </citation>
    <scope>NUCLEOTIDE SEQUENCE</scope>
    <source>
        <strain evidence="10">MPI-CAGE-CH-0230</strain>
    </source>
</reference>
<sequence>MEDGHQSPVPGNAPRHRSISENPSAGKKHEDPNNSPPDSSNPDTELGSATAKSSAAQENQPKRRRGLGVVTPNACTECRTKRAKCDGRRPCGRCRSQKDVECVYEVPVRQSKESLRTEIDALRREKRQSDSILSALHRPNLANEVIQRLRTGHKVEDIAGWLNNYPPGEAPGPVPSISQLSNLSRTNEPMTGITLPPLGGYPGIIGSLSSFVPSPVAPGSISSQHHHSFRQSQDLGTNSPWDFSLQSQGSGRSDSYADSMQSSAQPRMPRVGNWIQLHSPADSGPRYPGVEQVSATPGAGHSRTTPSTWTHVTRDVALVQHLLALYFCWEYPTFASLSKEHFLTDFWANRPRFCSQILVNALLALGCRFSTPSYPRADPNDPYTSSDHFFREALRLFHQEKSHHTLTTIQALGIMSIREASCGRDSESCYYAGQSMRLAFEMGLHYVDNNRDEDEVVVQLATFWGAFALDQAWSLATGSMPQSSMYPRLPPKPAIVDDVEASQWKPYTDDGSDNLGAPLQPSREQPSNVRSVYKCFCELSELVRQSLYVLHSPGRPVTSRDLLSSYIQYLNWYESIPEVLRLGHNFTPAVLFAHMYYHFAILLLFRPLIKLRIIGSSISPRDVCSQAADAIQSLLRSYAQLYTLRRTPSFVPYFLLTSSIMHLALGAKTTDGQDADADAMSRTPGTTSEERSNRDQLIRSESETDRSEKSSRGGMSRGGHVDERAAQALAQGIADLEEMAPCHNFAERALHILRYLAKKWKVDIDMPEKPDMSPGAAERLMRPNTSVLNFFSPNMSEGDFVCDWPAKSPRAAVMAMPSVEAQIDDLQKVRGNMGPPLQPSPGTNEAGLPMRGASSTGPMAHAVVSVENPLFWPFPMQGRPMLPVGKHLEEAGFAQL</sequence>
<dbReference type="Pfam" id="PF04082">
    <property type="entry name" value="Fungal_trans"/>
    <property type="match status" value="1"/>
</dbReference>
<evidence type="ECO:0000256" key="8">
    <source>
        <dbReference type="SAM" id="MobiDB-lite"/>
    </source>
</evidence>
<dbReference type="PANTHER" id="PTHR31313">
    <property type="entry name" value="TY1 ENHANCER ACTIVATOR"/>
    <property type="match status" value="1"/>
</dbReference>
<feature type="region of interest" description="Disordered" evidence="8">
    <location>
        <begin position="672"/>
        <end position="721"/>
    </location>
</feature>
<dbReference type="RefSeq" id="XP_046011944.1">
    <property type="nucleotide sequence ID" value="XM_046158919.1"/>
</dbReference>
<feature type="compositionally biased region" description="Polar residues" evidence="8">
    <location>
        <begin position="50"/>
        <end position="59"/>
    </location>
</feature>
<dbReference type="InterPro" id="IPR007219">
    <property type="entry name" value="XnlR_reg_dom"/>
</dbReference>
<feature type="compositionally biased region" description="Basic and acidic residues" evidence="8">
    <location>
        <begin position="688"/>
        <end position="711"/>
    </location>
</feature>
<evidence type="ECO:0000256" key="6">
    <source>
        <dbReference type="ARBA" id="ARBA00023163"/>
    </source>
</evidence>
<dbReference type="EMBL" id="JAGTJQ010000006">
    <property type="protein sequence ID" value="KAH7029656.1"/>
    <property type="molecule type" value="Genomic_DNA"/>
</dbReference>
<proteinExistence type="predicted"/>
<evidence type="ECO:0000256" key="5">
    <source>
        <dbReference type="ARBA" id="ARBA00023125"/>
    </source>
</evidence>
<organism evidence="10 11">
    <name type="scientific">Microdochium trichocladiopsis</name>
    <dbReference type="NCBI Taxonomy" id="1682393"/>
    <lineage>
        <taxon>Eukaryota</taxon>
        <taxon>Fungi</taxon>
        <taxon>Dikarya</taxon>
        <taxon>Ascomycota</taxon>
        <taxon>Pezizomycotina</taxon>
        <taxon>Sordariomycetes</taxon>
        <taxon>Xylariomycetidae</taxon>
        <taxon>Xylariales</taxon>
        <taxon>Microdochiaceae</taxon>
        <taxon>Microdochium</taxon>
    </lineage>
</organism>
<dbReference type="PROSITE" id="PS50048">
    <property type="entry name" value="ZN2_CY6_FUNGAL_2"/>
    <property type="match status" value="1"/>
</dbReference>
<evidence type="ECO:0000256" key="3">
    <source>
        <dbReference type="ARBA" id="ARBA00022833"/>
    </source>
</evidence>
<dbReference type="InterPro" id="IPR001138">
    <property type="entry name" value="Zn2Cys6_DnaBD"/>
</dbReference>
<comment type="caution">
    <text evidence="10">The sequence shown here is derived from an EMBL/GenBank/DDBJ whole genome shotgun (WGS) entry which is preliminary data.</text>
</comment>
<feature type="domain" description="Zn(2)-C6 fungal-type" evidence="9">
    <location>
        <begin position="74"/>
        <end position="104"/>
    </location>
</feature>
<protein>
    <submittedName>
        <fullName evidence="10">Fungal-specific transcription factor domain-containing protein</fullName>
    </submittedName>
</protein>
<dbReference type="GO" id="GO:0005634">
    <property type="term" value="C:nucleus"/>
    <property type="evidence" value="ECO:0007669"/>
    <property type="project" value="UniProtKB-SubCell"/>
</dbReference>
<evidence type="ECO:0000313" key="10">
    <source>
        <dbReference type="EMBL" id="KAH7029656.1"/>
    </source>
</evidence>
<feature type="region of interest" description="Disordered" evidence="8">
    <location>
        <begin position="1"/>
        <end position="67"/>
    </location>
</feature>
<keyword evidence="11" id="KW-1185">Reference proteome</keyword>
<dbReference type="InterPro" id="IPR036864">
    <property type="entry name" value="Zn2-C6_fun-type_DNA-bd_sf"/>
</dbReference>
<dbReference type="GeneID" id="70188465"/>
<dbReference type="CDD" id="cd12148">
    <property type="entry name" value="fungal_TF_MHR"/>
    <property type="match status" value="1"/>
</dbReference>
<dbReference type="GO" id="GO:0006351">
    <property type="term" value="P:DNA-templated transcription"/>
    <property type="evidence" value="ECO:0007669"/>
    <property type="project" value="InterPro"/>
</dbReference>
<evidence type="ECO:0000256" key="1">
    <source>
        <dbReference type="ARBA" id="ARBA00004123"/>
    </source>
</evidence>
<feature type="region of interest" description="Disordered" evidence="8">
    <location>
        <begin position="282"/>
        <end position="306"/>
    </location>
</feature>
<dbReference type="OrthoDB" id="2123952at2759"/>
<keyword evidence="3" id="KW-0862">Zinc</keyword>
<dbReference type="InterPro" id="IPR051615">
    <property type="entry name" value="Transcr_Regulatory_Elem"/>
</dbReference>
<keyword evidence="2" id="KW-0479">Metal-binding</keyword>
<name>A0A9P8Y4Q8_9PEZI</name>
<evidence type="ECO:0000256" key="2">
    <source>
        <dbReference type="ARBA" id="ARBA00022723"/>
    </source>
</evidence>
<evidence type="ECO:0000259" key="9">
    <source>
        <dbReference type="PROSITE" id="PS50048"/>
    </source>
</evidence>
<dbReference type="GO" id="GO:0008270">
    <property type="term" value="F:zinc ion binding"/>
    <property type="evidence" value="ECO:0007669"/>
    <property type="project" value="InterPro"/>
</dbReference>
<dbReference type="AlphaFoldDB" id="A0A9P8Y4Q8"/>
<dbReference type="SUPFAM" id="SSF57701">
    <property type="entry name" value="Zn2/Cys6 DNA-binding domain"/>
    <property type="match status" value="1"/>
</dbReference>
<dbReference type="PROSITE" id="PS00463">
    <property type="entry name" value="ZN2_CY6_FUNGAL_1"/>
    <property type="match status" value="1"/>
</dbReference>
<dbReference type="Proteomes" id="UP000756346">
    <property type="component" value="Unassembled WGS sequence"/>
</dbReference>
<dbReference type="PANTHER" id="PTHR31313:SF4">
    <property type="entry name" value="CONIDIAL DEVELOPMENT PROTEIN FLUFFY"/>
    <property type="match status" value="1"/>
</dbReference>
<dbReference type="Gene3D" id="4.10.240.10">
    <property type="entry name" value="Zn(2)-C6 fungal-type DNA-binding domain"/>
    <property type="match status" value="1"/>
</dbReference>
<evidence type="ECO:0000313" key="11">
    <source>
        <dbReference type="Proteomes" id="UP000756346"/>
    </source>
</evidence>
<keyword evidence="7" id="KW-0539">Nucleus</keyword>
<dbReference type="Pfam" id="PF00172">
    <property type="entry name" value="Zn_clus"/>
    <property type="match status" value="1"/>
</dbReference>
<evidence type="ECO:0000256" key="4">
    <source>
        <dbReference type="ARBA" id="ARBA00023015"/>
    </source>
</evidence>